<evidence type="ECO:0000313" key="5">
    <source>
        <dbReference type="Proteomes" id="UP000030700"/>
    </source>
</evidence>
<organism evidence="4">
    <name type="scientific">Candidatus Moduliflexus flocculans</name>
    <dbReference type="NCBI Taxonomy" id="1499966"/>
    <lineage>
        <taxon>Bacteria</taxon>
        <taxon>Candidatus Moduliflexota</taxon>
        <taxon>Candidatus Moduliflexia</taxon>
        <taxon>Candidatus Moduliflexales</taxon>
        <taxon>Candidatus Moduliflexaceae</taxon>
    </lineage>
</organism>
<dbReference type="InterPro" id="IPR002173">
    <property type="entry name" value="Carboh/pur_kinase_PfkB_CS"/>
</dbReference>
<evidence type="ECO:0000259" key="3">
    <source>
        <dbReference type="Pfam" id="PF00294"/>
    </source>
</evidence>
<dbReference type="EMBL" id="DF820456">
    <property type="protein sequence ID" value="GAK50483.1"/>
    <property type="molecule type" value="Genomic_DNA"/>
</dbReference>
<name>A0A0S6VYF0_9BACT</name>
<dbReference type="STRING" id="1499966.U14_01714"/>
<dbReference type="InterPro" id="IPR029056">
    <property type="entry name" value="Ribokinase-like"/>
</dbReference>
<sequence length="341" mass="36676">MANLTQLQNVIHRFQQAALLVIGDVMIDEYIWGKVSRISPEAPVPVIDVASQSQRLGGAANVIHNIVSLGGKAYLGSMTGDDATGTALRQMLSDIGVPTEHLLIDPSRPTTIKTRIIAHHQQVARLDREVRNDMATEQTAQMLATVKALLPHIHGIVLEDYGKGVVTGELVQEVVTLARKHGKVVSVDPKTHHFDRYAGVTVMTPNHHEAGGAAQIAIDSHAKLLEAGKRLLERLQCEFVLITRGEEGMSLFDRARQLVTHVPTMAQEVYDVTGAGDTVIAALTLGLAAGADPVDAMLLSNAAAGVVVGKIGTATVNQDELQRELLAMTARKLDIRQESFA</sequence>
<gene>
    <name evidence="4" type="ORF">U14_01714</name>
</gene>
<feature type="domain" description="Carbohydrate kinase PfkB" evidence="3">
    <location>
        <begin position="19"/>
        <end position="317"/>
    </location>
</feature>
<dbReference type="PROSITE" id="PS00584">
    <property type="entry name" value="PFKB_KINASES_2"/>
    <property type="match status" value="1"/>
</dbReference>
<dbReference type="GO" id="GO:0033786">
    <property type="term" value="F:heptose-1-phosphate adenylyltransferase activity"/>
    <property type="evidence" value="ECO:0007669"/>
    <property type="project" value="TreeGrafter"/>
</dbReference>
<dbReference type="AlphaFoldDB" id="A0A0S6VYF0"/>
<keyword evidence="2" id="KW-0418">Kinase</keyword>
<dbReference type="CDD" id="cd01172">
    <property type="entry name" value="RfaE_like"/>
    <property type="match status" value="1"/>
</dbReference>
<proteinExistence type="predicted"/>
<evidence type="ECO:0000256" key="1">
    <source>
        <dbReference type="ARBA" id="ARBA00022679"/>
    </source>
</evidence>
<dbReference type="GO" id="GO:0033785">
    <property type="term" value="F:heptose 7-phosphate kinase activity"/>
    <property type="evidence" value="ECO:0007669"/>
    <property type="project" value="TreeGrafter"/>
</dbReference>
<dbReference type="Proteomes" id="UP000030700">
    <property type="component" value="Unassembled WGS sequence"/>
</dbReference>
<reference evidence="4" key="1">
    <citation type="journal article" date="2015" name="PeerJ">
        <title>First genomic representation of candidate bacterial phylum KSB3 points to enhanced environmental sensing as a trigger of wastewater bulking.</title>
        <authorList>
            <person name="Sekiguchi Y."/>
            <person name="Ohashi A."/>
            <person name="Parks D.H."/>
            <person name="Yamauchi T."/>
            <person name="Tyson G.W."/>
            <person name="Hugenholtz P."/>
        </authorList>
    </citation>
    <scope>NUCLEOTIDE SEQUENCE [LARGE SCALE GENOMIC DNA]</scope>
</reference>
<keyword evidence="1" id="KW-0808">Transferase</keyword>
<dbReference type="InterPro" id="IPR011611">
    <property type="entry name" value="PfkB_dom"/>
</dbReference>
<dbReference type="GO" id="GO:0005829">
    <property type="term" value="C:cytosol"/>
    <property type="evidence" value="ECO:0007669"/>
    <property type="project" value="TreeGrafter"/>
</dbReference>
<dbReference type="Pfam" id="PF00294">
    <property type="entry name" value="PfkB"/>
    <property type="match status" value="1"/>
</dbReference>
<dbReference type="Gene3D" id="3.40.1190.20">
    <property type="match status" value="1"/>
</dbReference>
<dbReference type="NCBIfam" id="TIGR02198">
    <property type="entry name" value="rfaE_dom_I"/>
    <property type="match status" value="1"/>
</dbReference>
<evidence type="ECO:0000256" key="2">
    <source>
        <dbReference type="ARBA" id="ARBA00022777"/>
    </source>
</evidence>
<protein>
    <submittedName>
        <fullName evidence="4">PfkB domain protein</fullName>
    </submittedName>
</protein>
<evidence type="ECO:0000313" key="4">
    <source>
        <dbReference type="EMBL" id="GAK50483.1"/>
    </source>
</evidence>
<dbReference type="HOGENOM" id="CLU_021150_0_1_0"/>
<dbReference type="PANTHER" id="PTHR46969:SF1">
    <property type="entry name" value="BIFUNCTIONAL PROTEIN HLDE"/>
    <property type="match status" value="1"/>
</dbReference>
<dbReference type="SUPFAM" id="SSF53613">
    <property type="entry name" value="Ribokinase-like"/>
    <property type="match status" value="1"/>
</dbReference>
<dbReference type="InterPro" id="IPR011913">
    <property type="entry name" value="RfaE_dom_I"/>
</dbReference>
<keyword evidence="5" id="KW-1185">Reference proteome</keyword>
<dbReference type="GO" id="GO:0016773">
    <property type="term" value="F:phosphotransferase activity, alcohol group as acceptor"/>
    <property type="evidence" value="ECO:0007669"/>
    <property type="project" value="InterPro"/>
</dbReference>
<dbReference type="FunFam" id="3.40.1190.20:FF:000002">
    <property type="entry name" value="Bifunctional protein HldE"/>
    <property type="match status" value="1"/>
</dbReference>
<accession>A0A0S6VYF0</accession>
<dbReference type="PANTHER" id="PTHR46969">
    <property type="entry name" value="BIFUNCTIONAL PROTEIN HLDE"/>
    <property type="match status" value="1"/>
</dbReference>